<evidence type="ECO:0000256" key="1">
    <source>
        <dbReference type="SAM" id="Phobius"/>
    </source>
</evidence>
<gene>
    <name evidence="2" type="ORF">SAMN04489859_10543</name>
</gene>
<protein>
    <submittedName>
        <fullName evidence="2">Uncharacterized protein</fullName>
    </submittedName>
</protein>
<accession>A0A1H8N889</accession>
<feature type="transmembrane region" description="Helical" evidence="1">
    <location>
        <begin position="16"/>
        <end position="39"/>
    </location>
</feature>
<evidence type="ECO:0000313" key="2">
    <source>
        <dbReference type="EMBL" id="SEO25689.1"/>
    </source>
</evidence>
<proteinExistence type="predicted"/>
<reference evidence="2 3" key="1">
    <citation type="submission" date="2016-10" db="EMBL/GenBank/DDBJ databases">
        <authorList>
            <person name="de Groot N.N."/>
        </authorList>
    </citation>
    <scope>NUCLEOTIDE SEQUENCE [LARGE SCALE GENOMIC DNA]</scope>
    <source>
        <strain evidence="2 3">DSM 8512</strain>
    </source>
</reference>
<organism evidence="2 3">
    <name type="scientific">Paracoccus alcaliphilus</name>
    <dbReference type="NCBI Taxonomy" id="34002"/>
    <lineage>
        <taxon>Bacteria</taxon>
        <taxon>Pseudomonadati</taxon>
        <taxon>Pseudomonadota</taxon>
        <taxon>Alphaproteobacteria</taxon>
        <taxon>Rhodobacterales</taxon>
        <taxon>Paracoccaceae</taxon>
        <taxon>Paracoccus</taxon>
    </lineage>
</organism>
<evidence type="ECO:0000313" key="3">
    <source>
        <dbReference type="Proteomes" id="UP000199054"/>
    </source>
</evidence>
<dbReference type="AlphaFoldDB" id="A0A1H8N889"/>
<dbReference type="OrthoDB" id="6401033at2"/>
<dbReference type="EMBL" id="FODE01000054">
    <property type="protein sequence ID" value="SEO25689.1"/>
    <property type="molecule type" value="Genomic_DNA"/>
</dbReference>
<dbReference type="RefSeq" id="WP_139208264.1">
    <property type="nucleotide sequence ID" value="NZ_CP067128.1"/>
</dbReference>
<keyword evidence="1" id="KW-0812">Transmembrane</keyword>
<dbReference type="Proteomes" id="UP000199054">
    <property type="component" value="Unassembled WGS sequence"/>
</dbReference>
<sequence length="252" mass="29252">MAGWIDFSALTGTQAVAIWGAVTGTIGTITGILGLWLRFRHQKRDQARLKCEAVFDFEVSNGVPRPKYKIVVRCVGRRPVTLDAIEYSYNPPDLKNRLFRRRLWRDGKFRNADDLSRLKPVSLSEGEKKEFSIEERRVAHLDKVAKVCVLDQTGRRWQVPWPSSKQLAHQTRHGELDRIEEESSHRTCKVVGYYLKDNFYILAHWNKEPSNKSSFTGRTFRFDRKDAYARKLEDIRSDLLPKLMAGKIEEIT</sequence>
<keyword evidence="1" id="KW-1133">Transmembrane helix</keyword>
<keyword evidence="1" id="KW-0472">Membrane</keyword>
<name>A0A1H8N889_9RHOB</name>
<keyword evidence="3" id="KW-1185">Reference proteome</keyword>
<dbReference type="STRING" id="34002.SAMN04489859_10543"/>